<name>A0ABD6ESZ5_9BILA</name>
<dbReference type="EMBL" id="JBGFUD010004468">
    <property type="protein sequence ID" value="MFH4979657.1"/>
    <property type="molecule type" value="Genomic_DNA"/>
</dbReference>
<comment type="caution">
    <text evidence="1">The sequence shown here is derived from an EMBL/GenBank/DDBJ whole genome shotgun (WGS) entry which is preliminary data.</text>
</comment>
<gene>
    <name evidence="1" type="ORF">AB6A40_006366</name>
</gene>
<proteinExistence type="predicted"/>
<evidence type="ECO:0000313" key="2">
    <source>
        <dbReference type="Proteomes" id="UP001608902"/>
    </source>
</evidence>
<sequence>MGLGRNRNKYDILVTNVKLGNPKHSIHQHRCVPPNNFTDFPQAVPASRSRHFYTENCSFYSEGSRGKILVPEA</sequence>
<dbReference type="Proteomes" id="UP001608902">
    <property type="component" value="Unassembled WGS sequence"/>
</dbReference>
<reference evidence="1 2" key="1">
    <citation type="submission" date="2024-08" db="EMBL/GenBank/DDBJ databases">
        <title>Gnathostoma spinigerum genome.</title>
        <authorList>
            <person name="Gonzalez-Bertolin B."/>
            <person name="Monzon S."/>
            <person name="Zaballos A."/>
            <person name="Jimenez P."/>
            <person name="Dekumyoy P."/>
            <person name="Varona S."/>
            <person name="Cuesta I."/>
            <person name="Sumanam S."/>
            <person name="Adisakwattana P."/>
            <person name="Gasser R.B."/>
            <person name="Hernandez-Gonzalez A."/>
            <person name="Young N.D."/>
            <person name="Perteguer M.J."/>
        </authorList>
    </citation>
    <scope>NUCLEOTIDE SEQUENCE [LARGE SCALE GENOMIC DNA]</scope>
    <source>
        <strain evidence="1">AL3</strain>
        <tissue evidence="1">Liver</tissue>
    </source>
</reference>
<accession>A0ABD6ESZ5</accession>
<organism evidence="1 2">
    <name type="scientific">Gnathostoma spinigerum</name>
    <dbReference type="NCBI Taxonomy" id="75299"/>
    <lineage>
        <taxon>Eukaryota</taxon>
        <taxon>Metazoa</taxon>
        <taxon>Ecdysozoa</taxon>
        <taxon>Nematoda</taxon>
        <taxon>Chromadorea</taxon>
        <taxon>Rhabditida</taxon>
        <taxon>Spirurina</taxon>
        <taxon>Gnathostomatomorpha</taxon>
        <taxon>Gnathostomatoidea</taxon>
        <taxon>Gnathostomatidae</taxon>
        <taxon>Gnathostoma</taxon>
    </lineage>
</organism>
<keyword evidence="2" id="KW-1185">Reference proteome</keyword>
<evidence type="ECO:0000313" key="1">
    <source>
        <dbReference type="EMBL" id="MFH4979657.1"/>
    </source>
</evidence>
<protein>
    <submittedName>
        <fullName evidence="1">Uncharacterized protein</fullName>
    </submittedName>
</protein>
<dbReference type="AlphaFoldDB" id="A0ABD6ESZ5"/>